<dbReference type="EMBL" id="CP061800">
    <property type="protein sequence ID" value="QTA84016.1"/>
    <property type="molecule type" value="Genomic_DNA"/>
</dbReference>
<evidence type="ECO:0000313" key="3">
    <source>
        <dbReference type="EMBL" id="QTA84016.1"/>
    </source>
</evidence>
<dbReference type="InterPro" id="IPR005543">
    <property type="entry name" value="PASTA_dom"/>
</dbReference>
<keyword evidence="4" id="KW-1185">Reference proteome</keyword>
<proteinExistence type="predicted"/>
<protein>
    <submittedName>
        <fullName evidence="3">PASTA domain-containing protein</fullName>
    </submittedName>
</protein>
<feature type="region of interest" description="Disordered" evidence="1">
    <location>
        <begin position="177"/>
        <end position="198"/>
    </location>
</feature>
<dbReference type="PROSITE" id="PS51178">
    <property type="entry name" value="PASTA"/>
    <property type="match status" value="1"/>
</dbReference>
<evidence type="ECO:0000313" key="4">
    <source>
        <dbReference type="Proteomes" id="UP000663722"/>
    </source>
</evidence>
<dbReference type="Gene3D" id="3.30.10.20">
    <property type="match status" value="1"/>
</dbReference>
<dbReference type="Pfam" id="PF03793">
    <property type="entry name" value="PASTA"/>
    <property type="match status" value="1"/>
</dbReference>
<dbReference type="AlphaFoldDB" id="A0A975BEL3"/>
<evidence type="ECO:0000256" key="1">
    <source>
        <dbReference type="SAM" id="MobiDB-lite"/>
    </source>
</evidence>
<organism evidence="3 4">
    <name type="scientific">Desulfonema magnum</name>
    <dbReference type="NCBI Taxonomy" id="45655"/>
    <lineage>
        <taxon>Bacteria</taxon>
        <taxon>Pseudomonadati</taxon>
        <taxon>Thermodesulfobacteriota</taxon>
        <taxon>Desulfobacteria</taxon>
        <taxon>Desulfobacterales</taxon>
        <taxon>Desulfococcaceae</taxon>
        <taxon>Desulfonema</taxon>
    </lineage>
</organism>
<name>A0A975BEL3_9BACT</name>
<sequence length="212" mass="22669">MAQDLANISDALSAPLGDLIAAVGRGLAEAQQSMDMATVETFKAIYKGGDKMLEELRQLGYQPTWYKIPELNAEISVSLTASKSEVTEGTAEALTGTGAPSSVPGRIKLYAAPMDANYTNRYDYDLKAASSLKFRIVPVPPSPQASEIKVVPAMENMEYGKARVLLNTLGVPYGFSEGVSEPSDSEKIEGTEPEAGEMLSPGQQVILKLSFT</sequence>
<dbReference type="RefSeq" id="WP_207680673.1">
    <property type="nucleotide sequence ID" value="NZ_CP061800.1"/>
</dbReference>
<dbReference type="SMART" id="SM00740">
    <property type="entry name" value="PASTA"/>
    <property type="match status" value="1"/>
</dbReference>
<gene>
    <name evidence="3" type="ORF">dnm_000060</name>
</gene>
<reference evidence="3" key="1">
    <citation type="journal article" date="2021" name="Microb. Physiol.">
        <title>Proteogenomic Insights into the Physiology of Marine, Sulfate-Reducing, Filamentous Desulfonema limicola and Desulfonema magnum.</title>
        <authorList>
            <person name="Schnaars V."/>
            <person name="Wohlbrand L."/>
            <person name="Scheve S."/>
            <person name="Hinrichs C."/>
            <person name="Reinhardt R."/>
            <person name="Rabus R."/>
        </authorList>
    </citation>
    <scope>NUCLEOTIDE SEQUENCE</scope>
    <source>
        <strain evidence="3">4be13</strain>
    </source>
</reference>
<accession>A0A975BEL3</accession>
<evidence type="ECO:0000259" key="2">
    <source>
        <dbReference type="PROSITE" id="PS51178"/>
    </source>
</evidence>
<dbReference type="CDD" id="cd06577">
    <property type="entry name" value="PASTA_pknB"/>
    <property type="match status" value="1"/>
</dbReference>
<feature type="domain" description="PASTA" evidence="2">
    <location>
        <begin position="145"/>
        <end position="211"/>
    </location>
</feature>
<dbReference type="Proteomes" id="UP000663722">
    <property type="component" value="Chromosome"/>
</dbReference>
<dbReference type="KEGG" id="dmm:dnm_000060"/>